<feature type="compositionally biased region" description="Acidic residues" evidence="1">
    <location>
        <begin position="85"/>
        <end position="97"/>
    </location>
</feature>
<keyword evidence="3" id="KW-1185">Reference proteome</keyword>
<sequence length="200" mass="22902">MYKKRKRNSGFKKTVERSVKVDVETQREINQKRLKSAWDDIIARYGCDLTEETDEIDLMTGEDETRSTTEGVASKDFDSSLGMFNDDEDVNQEDQKDEDSLHSFKENYHDIPSISLTSTQNKQNVTAGSLDIIEIPTKEENLHLREKDVIIKNKKQEANLNRSKNNCCLLSISEGFEYPESGLDSDLESITDYSDSEDIN</sequence>
<dbReference type="Pfam" id="PF10384">
    <property type="entry name" value="Scm3"/>
    <property type="match status" value="1"/>
</dbReference>
<dbReference type="EMBL" id="CAJVPS010013226">
    <property type="protein sequence ID" value="CAG8675913.1"/>
    <property type="molecule type" value="Genomic_DNA"/>
</dbReference>
<dbReference type="AlphaFoldDB" id="A0A9N9HHH2"/>
<evidence type="ECO:0000313" key="3">
    <source>
        <dbReference type="Proteomes" id="UP000789508"/>
    </source>
</evidence>
<dbReference type="GO" id="GO:0042393">
    <property type="term" value="F:histone binding"/>
    <property type="evidence" value="ECO:0007669"/>
    <property type="project" value="InterPro"/>
</dbReference>
<feature type="compositionally biased region" description="Basic and acidic residues" evidence="1">
    <location>
        <begin position="63"/>
        <end position="78"/>
    </location>
</feature>
<evidence type="ECO:0000256" key="1">
    <source>
        <dbReference type="SAM" id="MobiDB-lite"/>
    </source>
</evidence>
<feature type="region of interest" description="Disordered" evidence="1">
    <location>
        <begin position="179"/>
        <end position="200"/>
    </location>
</feature>
<feature type="compositionally biased region" description="Acidic residues" evidence="1">
    <location>
        <begin position="183"/>
        <end position="200"/>
    </location>
</feature>
<dbReference type="InterPro" id="IPR018465">
    <property type="entry name" value="Scm3/HJURP"/>
</dbReference>
<protein>
    <submittedName>
        <fullName evidence="2">13452_t:CDS:1</fullName>
    </submittedName>
</protein>
<proteinExistence type="predicted"/>
<comment type="caution">
    <text evidence="2">The sequence shown here is derived from an EMBL/GenBank/DDBJ whole genome shotgun (WGS) entry which is preliminary data.</text>
</comment>
<organism evidence="2 3">
    <name type="scientific">Ambispora leptoticha</name>
    <dbReference type="NCBI Taxonomy" id="144679"/>
    <lineage>
        <taxon>Eukaryota</taxon>
        <taxon>Fungi</taxon>
        <taxon>Fungi incertae sedis</taxon>
        <taxon>Mucoromycota</taxon>
        <taxon>Glomeromycotina</taxon>
        <taxon>Glomeromycetes</taxon>
        <taxon>Archaeosporales</taxon>
        <taxon>Ambisporaceae</taxon>
        <taxon>Ambispora</taxon>
    </lineage>
</organism>
<reference evidence="2" key="1">
    <citation type="submission" date="2021-06" db="EMBL/GenBank/DDBJ databases">
        <authorList>
            <person name="Kallberg Y."/>
            <person name="Tangrot J."/>
            <person name="Rosling A."/>
        </authorList>
    </citation>
    <scope>NUCLEOTIDE SEQUENCE</scope>
    <source>
        <strain evidence="2">FL130A</strain>
    </source>
</reference>
<dbReference type="Gene3D" id="6.10.250.2010">
    <property type="match status" value="1"/>
</dbReference>
<feature type="region of interest" description="Disordered" evidence="1">
    <location>
        <begin position="59"/>
        <end position="100"/>
    </location>
</feature>
<dbReference type="Proteomes" id="UP000789508">
    <property type="component" value="Unassembled WGS sequence"/>
</dbReference>
<gene>
    <name evidence="2" type="ORF">ALEPTO_LOCUS10736</name>
</gene>
<name>A0A9N9HHH2_9GLOM</name>
<evidence type="ECO:0000313" key="2">
    <source>
        <dbReference type="EMBL" id="CAG8675913.1"/>
    </source>
</evidence>
<dbReference type="GO" id="GO:0005634">
    <property type="term" value="C:nucleus"/>
    <property type="evidence" value="ECO:0007669"/>
    <property type="project" value="InterPro"/>
</dbReference>
<accession>A0A9N9HHH2</accession>
<dbReference type="OrthoDB" id="2420608at2759"/>